<comment type="similarity">
    <text evidence="1">Belongs to the GHMP kinase family. PoK subfamily.</text>
</comment>
<keyword evidence="1" id="KW-0173">Coenzyme A biosynthesis</keyword>
<dbReference type="PANTHER" id="PTHR42282:SF1">
    <property type="entry name" value="PANTOATE KINASE"/>
    <property type="match status" value="1"/>
</dbReference>
<protein>
    <recommendedName>
        <fullName evidence="1">Pantoate kinase</fullName>
        <shortName evidence="1">PoK</shortName>
        <ecNumber evidence="1">2.7.1.169</ecNumber>
    </recommendedName>
</protein>
<keyword evidence="1" id="KW-0067">ATP-binding</keyword>
<comment type="caution">
    <text evidence="3">The sequence shown here is derived from an EMBL/GenBank/DDBJ whole genome shotgun (WGS) entry which is preliminary data.</text>
</comment>
<dbReference type="SUPFAM" id="SSF54211">
    <property type="entry name" value="Ribosomal protein S5 domain 2-like"/>
    <property type="match status" value="1"/>
</dbReference>
<dbReference type="Gene3D" id="3.30.230.10">
    <property type="match status" value="1"/>
</dbReference>
<reference evidence="3 4" key="1">
    <citation type="journal article" date="2013" name="Nature">
        <title>Anaerobic oxidation of methane coupled to nitrate reduction in a novel archaeal lineage.</title>
        <authorList>
            <person name="Haroon M.F."/>
            <person name="Hu S."/>
            <person name="Shi Y."/>
            <person name="Imelfort M."/>
            <person name="Keller J."/>
            <person name="Hugenholtz P."/>
            <person name="Yuan Z."/>
            <person name="Tyson G.W."/>
        </authorList>
    </citation>
    <scope>NUCLEOTIDE SEQUENCE [LARGE SCALE GENOMIC DNA]</scope>
    <source>
        <strain evidence="3 4">ANME-2d</strain>
    </source>
</reference>
<comment type="function">
    <text evidence="1">Phosphorylates (R)-pantoate to form (R)-4-phosphopantoate in the CoA biosynthesis pathway.</text>
</comment>
<keyword evidence="1 3" id="KW-0418">Kinase</keyword>
<dbReference type="UniPathway" id="UPA00241"/>
<gene>
    <name evidence="3" type="ORF">ANME2D_02763</name>
</gene>
<dbReference type="RefSeq" id="WP_048092589.1">
    <property type="nucleotide sequence ID" value="NZ_JMIY01000007.1"/>
</dbReference>
<dbReference type="GO" id="GO:0005524">
    <property type="term" value="F:ATP binding"/>
    <property type="evidence" value="ECO:0007669"/>
    <property type="project" value="UniProtKB-KW"/>
</dbReference>
<dbReference type="Pfam" id="PF00288">
    <property type="entry name" value="GHMP_kinases_N"/>
    <property type="match status" value="1"/>
</dbReference>
<sequence length="284" mass="29608">MEQKTGSAFAPAHISGIFIIDMKKDARLSGSTGCGVCLEDGAVTKVRLAEETEGTTISINGAFTEAATTLSAIKLLTSQPVIVETALSIPVGCGFGASGAGALSAALALNDALSLSLTLNELSQAAHIAEVTNRTGLGDVTGQTFGGIVIRKKAGAPFTAVIDKIPCKDNTISWVSFGKIPTGSVLSDDMKKRAINKTGKLRLKELLKKPTLENFFWQSSAFAKEIELMSPKVKDAIEAVEAKGGLASQAMLGDAVFAMNDKGALLEFGEVHTSRISNVGVHLL</sequence>
<evidence type="ECO:0000256" key="1">
    <source>
        <dbReference type="HAMAP-Rule" id="MF_02223"/>
    </source>
</evidence>
<dbReference type="PANTHER" id="PTHR42282">
    <property type="entry name" value="PANTOATE KINASE-RELATED"/>
    <property type="match status" value="1"/>
</dbReference>
<keyword evidence="1" id="KW-0547">Nucleotide-binding</keyword>
<dbReference type="PATRIC" id="fig|1392998.3.peg.3064"/>
<dbReference type="OrthoDB" id="85822at2157"/>
<dbReference type="GO" id="GO:0015937">
    <property type="term" value="P:coenzyme A biosynthetic process"/>
    <property type="evidence" value="ECO:0007669"/>
    <property type="project" value="UniProtKB-UniRule"/>
</dbReference>
<organism evidence="3 4">
    <name type="scientific">Candidatus Methanoperedens nitratireducens</name>
    <dbReference type="NCBI Taxonomy" id="1392998"/>
    <lineage>
        <taxon>Archaea</taxon>
        <taxon>Methanobacteriati</taxon>
        <taxon>Methanobacteriota</taxon>
        <taxon>Stenosarchaea group</taxon>
        <taxon>Methanomicrobia</taxon>
        <taxon>Methanosarcinales</taxon>
        <taxon>ANME-2 cluster</taxon>
        <taxon>Candidatus Methanoperedentaceae</taxon>
        <taxon>Candidatus Methanoperedens</taxon>
    </lineage>
</organism>
<dbReference type="AlphaFoldDB" id="A0A062V269"/>
<dbReference type="GO" id="GO:0016301">
    <property type="term" value="F:kinase activity"/>
    <property type="evidence" value="ECO:0007669"/>
    <property type="project" value="UniProtKB-UniRule"/>
</dbReference>
<feature type="domain" description="GHMP kinase N-terminal" evidence="2">
    <location>
        <begin position="76"/>
        <end position="147"/>
    </location>
</feature>
<evidence type="ECO:0000313" key="3">
    <source>
        <dbReference type="EMBL" id="KCZ70738.1"/>
    </source>
</evidence>
<dbReference type="HAMAP" id="MF_02223">
    <property type="entry name" value="Pantoate_kinase"/>
    <property type="match status" value="1"/>
</dbReference>
<comment type="catalytic activity">
    <reaction evidence="1">
        <text>(R)-pantoate + ATP = (R)-4-phosphopantoate + ADP + H(+)</text>
        <dbReference type="Rhea" id="RHEA:28246"/>
        <dbReference type="ChEBI" id="CHEBI:15378"/>
        <dbReference type="ChEBI" id="CHEBI:15980"/>
        <dbReference type="ChEBI" id="CHEBI:30616"/>
        <dbReference type="ChEBI" id="CHEBI:61294"/>
        <dbReference type="ChEBI" id="CHEBI:456216"/>
        <dbReference type="EC" id="2.7.1.169"/>
    </reaction>
</comment>
<accession>A0A062V269</accession>
<evidence type="ECO:0000313" key="4">
    <source>
        <dbReference type="Proteomes" id="UP000027153"/>
    </source>
</evidence>
<keyword evidence="1 3" id="KW-0808">Transferase</keyword>
<dbReference type="InterPro" id="IPR014721">
    <property type="entry name" value="Ribsml_uS5_D2-typ_fold_subgr"/>
</dbReference>
<proteinExistence type="inferred from homology"/>
<dbReference type="EMBL" id="JMIY01000007">
    <property type="protein sequence ID" value="KCZ70738.1"/>
    <property type="molecule type" value="Genomic_DNA"/>
</dbReference>
<dbReference type="PIRSF" id="PIRSF016896">
    <property type="entry name" value="GHMP_arc_MJ0969"/>
    <property type="match status" value="1"/>
</dbReference>
<evidence type="ECO:0000259" key="2">
    <source>
        <dbReference type="Pfam" id="PF00288"/>
    </source>
</evidence>
<dbReference type="EC" id="2.7.1.169" evidence="1"/>
<keyword evidence="4" id="KW-1185">Reference proteome</keyword>
<dbReference type="InterPro" id="IPR012043">
    <property type="entry name" value="PoK"/>
</dbReference>
<dbReference type="Proteomes" id="UP000027153">
    <property type="component" value="Unassembled WGS sequence"/>
</dbReference>
<name>A0A062V269_9EURY</name>
<comment type="pathway">
    <text evidence="1">Cofactor biosynthesis; coenzyme A biosynthesis.</text>
</comment>
<dbReference type="InterPro" id="IPR006204">
    <property type="entry name" value="GHMP_kinase_N_dom"/>
</dbReference>
<dbReference type="InterPro" id="IPR020568">
    <property type="entry name" value="Ribosomal_Su5_D2-typ_SF"/>
</dbReference>